<sequence>RQQEEGKGGGLFDRQDPSDKKQWDSDDEDFDEFGRRKKKTRAGPTGGEKDSTSARPKDEQQGDGGKPAEGFGFRGSEGEAATPEASLAPPKGSGSDKHKAALERL</sequence>
<feature type="non-terminal residue" evidence="2">
    <location>
        <position position="1"/>
    </location>
</feature>
<protein>
    <submittedName>
        <fullName evidence="2">Uncharacterized protein</fullName>
    </submittedName>
</protein>
<evidence type="ECO:0000256" key="1">
    <source>
        <dbReference type="SAM" id="MobiDB-lite"/>
    </source>
</evidence>
<feature type="compositionally biased region" description="Basic and acidic residues" evidence="1">
    <location>
        <begin position="47"/>
        <end position="60"/>
    </location>
</feature>
<dbReference type="EMBL" id="CAJNNV010000121">
    <property type="protein sequence ID" value="CAE8581504.1"/>
    <property type="molecule type" value="Genomic_DNA"/>
</dbReference>
<reference evidence="2" key="1">
    <citation type="submission" date="2021-02" db="EMBL/GenBank/DDBJ databases">
        <authorList>
            <person name="Dougan E. K."/>
            <person name="Rhodes N."/>
            <person name="Thang M."/>
            <person name="Chan C."/>
        </authorList>
    </citation>
    <scope>NUCLEOTIDE SEQUENCE</scope>
</reference>
<dbReference type="OrthoDB" id="430695at2759"/>
<feature type="compositionally biased region" description="Basic and acidic residues" evidence="1">
    <location>
        <begin position="94"/>
        <end position="105"/>
    </location>
</feature>
<evidence type="ECO:0000313" key="3">
    <source>
        <dbReference type="Proteomes" id="UP000654075"/>
    </source>
</evidence>
<accession>A0A813D003</accession>
<feature type="region of interest" description="Disordered" evidence="1">
    <location>
        <begin position="1"/>
        <end position="105"/>
    </location>
</feature>
<feature type="non-terminal residue" evidence="2">
    <location>
        <position position="105"/>
    </location>
</feature>
<keyword evidence="3" id="KW-1185">Reference proteome</keyword>
<feature type="compositionally biased region" description="Basic and acidic residues" evidence="1">
    <location>
        <begin position="1"/>
        <end position="24"/>
    </location>
</feature>
<name>A0A813D003_POLGL</name>
<dbReference type="Proteomes" id="UP000654075">
    <property type="component" value="Unassembled WGS sequence"/>
</dbReference>
<evidence type="ECO:0000313" key="2">
    <source>
        <dbReference type="EMBL" id="CAE8581504.1"/>
    </source>
</evidence>
<feature type="compositionally biased region" description="Gly residues" evidence="1">
    <location>
        <begin position="62"/>
        <end position="75"/>
    </location>
</feature>
<dbReference type="AlphaFoldDB" id="A0A813D003"/>
<gene>
    <name evidence="2" type="ORF">PGLA1383_LOCUS530</name>
</gene>
<proteinExistence type="predicted"/>
<organism evidence="2 3">
    <name type="scientific">Polarella glacialis</name>
    <name type="common">Dinoflagellate</name>
    <dbReference type="NCBI Taxonomy" id="89957"/>
    <lineage>
        <taxon>Eukaryota</taxon>
        <taxon>Sar</taxon>
        <taxon>Alveolata</taxon>
        <taxon>Dinophyceae</taxon>
        <taxon>Suessiales</taxon>
        <taxon>Suessiaceae</taxon>
        <taxon>Polarella</taxon>
    </lineage>
</organism>
<comment type="caution">
    <text evidence="2">The sequence shown here is derived from an EMBL/GenBank/DDBJ whole genome shotgun (WGS) entry which is preliminary data.</text>
</comment>